<dbReference type="Proteomes" id="UP000332933">
    <property type="component" value="Unassembled WGS sequence"/>
</dbReference>
<dbReference type="EMBL" id="CAADRA010005362">
    <property type="protein sequence ID" value="VFT88979.1"/>
    <property type="molecule type" value="Genomic_DNA"/>
</dbReference>
<accession>A0A485KV65</accession>
<keyword evidence="3" id="KW-1185">Reference proteome</keyword>
<reference evidence="1" key="2">
    <citation type="submission" date="2019-06" db="EMBL/GenBank/DDBJ databases">
        <title>Genomics analysis of Aphanomyces spp. identifies a new class of oomycete effector associated with host adaptation.</title>
        <authorList>
            <person name="Gaulin E."/>
        </authorList>
    </citation>
    <scope>NUCLEOTIDE SEQUENCE</scope>
    <source>
        <strain evidence="1">CBS 578.67</strain>
    </source>
</reference>
<dbReference type="AlphaFoldDB" id="A0A485KV65"/>
<proteinExistence type="predicted"/>
<evidence type="ECO:0000313" key="2">
    <source>
        <dbReference type="EMBL" id="VFT88979.1"/>
    </source>
</evidence>
<dbReference type="EMBL" id="VJMH01005341">
    <property type="protein sequence ID" value="KAF0697131.1"/>
    <property type="molecule type" value="Genomic_DNA"/>
</dbReference>
<evidence type="ECO:0000313" key="1">
    <source>
        <dbReference type="EMBL" id="KAF0697131.1"/>
    </source>
</evidence>
<reference evidence="2 3" key="1">
    <citation type="submission" date="2019-03" db="EMBL/GenBank/DDBJ databases">
        <authorList>
            <person name="Gaulin E."/>
            <person name="Dumas B."/>
        </authorList>
    </citation>
    <scope>NUCLEOTIDE SEQUENCE [LARGE SCALE GENOMIC DNA]</scope>
    <source>
        <strain evidence="2">CBS 568.67</strain>
    </source>
</reference>
<gene>
    <name evidence="2" type="primary">Aste57867_12125</name>
    <name evidence="1" type="ORF">As57867_012080</name>
    <name evidence="2" type="ORF">ASTE57867_12125</name>
</gene>
<organism evidence="2 3">
    <name type="scientific">Aphanomyces stellatus</name>
    <dbReference type="NCBI Taxonomy" id="120398"/>
    <lineage>
        <taxon>Eukaryota</taxon>
        <taxon>Sar</taxon>
        <taxon>Stramenopiles</taxon>
        <taxon>Oomycota</taxon>
        <taxon>Saprolegniomycetes</taxon>
        <taxon>Saprolegniales</taxon>
        <taxon>Verrucalvaceae</taxon>
        <taxon>Aphanomyces</taxon>
    </lineage>
</organism>
<protein>
    <submittedName>
        <fullName evidence="2">Aste57867_12125 protein</fullName>
    </submittedName>
</protein>
<dbReference type="OrthoDB" id="69362at2759"/>
<sequence>MQPMPSLANDVEPIQEPWESDDDLALLAKRCPVQSSIVSKTKPKQHLTKPAMLLNVPPKWELPSLTCRQLWTCWYFGDGQVGSYRHLCHLHSNSAKLSTRRLTCARIVMSTCVAIATAHAFVTPHDDLLTMDLETSLAVFERAFQVFMFNNPDGNLAGIGVGQIRPENTESCCYSTVARALSPSARTKRRLADVDDSDDEGSF</sequence>
<evidence type="ECO:0000313" key="3">
    <source>
        <dbReference type="Proteomes" id="UP000332933"/>
    </source>
</evidence>
<name>A0A485KV65_9STRA</name>